<dbReference type="EMBL" id="VIEB01000253">
    <property type="protein sequence ID" value="TQD98417.1"/>
    <property type="molecule type" value="Genomic_DNA"/>
</dbReference>
<dbReference type="Proteomes" id="UP000315295">
    <property type="component" value="Unassembled WGS sequence"/>
</dbReference>
<feature type="region of interest" description="Disordered" evidence="1">
    <location>
        <begin position="99"/>
        <end position="123"/>
    </location>
</feature>
<evidence type="ECO:0000313" key="2">
    <source>
        <dbReference type="EMBL" id="TQD98417.1"/>
    </source>
</evidence>
<evidence type="ECO:0000256" key="1">
    <source>
        <dbReference type="SAM" id="MobiDB-lite"/>
    </source>
</evidence>
<proteinExistence type="predicted"/>
<feature type="compositionally biased region" description="Basic residues" evidence="1">
    <location>
        <begin position="103"/>
        <end position="116"/>
    </location>
</feature>
<organism evidence="2 3">
    <name type="scientific">Malus baccata</name>
    <name type="common">Siberian crab apple</name>
    <name type="synonym">Pyrus baccata</name>
    <dbReference type="NCBI Taxonomy" id="106549"/>
    <lineage>
        <taxon>Eukaryota</taxon>
        <taxon>Viridiplantae</taxon>
        <taxon>Streptophyta</taxon>
        <taxon>Embryophyta</taxon>
        <taxon>Tracheophyta</taxon>
        <taxon>Spermatophyta</taxon>
        <taxon>Magnoliopsida</taxon>
        <taxon>eudicotyledons</taxon>
        <taxon>Gunneridae</taxon>
        <taxon>Pentapetalae</taxon>
        <taxon>rosids</taxon>
        <taxon>fabids</taxon>
        <taxon>Rosales</taxon>
        <taxon>Rosaceae</taxon>
        <taxon>Amygdaloideae</taxon>
        <taxon>Maleae</taxon>
        <taxon>Malus</taxon>
    </lineage>
</organism>
<accession>A0A540MI06</accession>
<protein>
    <submittedName>
        <fullName evidence="2">Uncharacterized protein</fullName>
    </submittedName>
</protein>
<sequence>MFSKIDGDSEMFQRLMADLNCFFTMIAKQGSERERADQDEDASGKPDNEGGYSWDFVNRLSQLKAVDIFCTALLDRPRGRRSFVNMSCSEKRISSGCIPYSQSRHKGLGSTRRTKHQTATESE</sequence>
<feature type="compositionally biased region" description="Basic and acidic residues" evidence="1">
    <location>
        <begin position="31"/>
        <end position="48"/>
    </location>
</feature>
<keyword evidence="3" id="KW-1185">Reference proteome</keyword>
<evidence type="ECO:0000313" key="3">
    <source>
        <dbReference type="Proteomes" id="UP000315295"/>
    </source>
</evidence>
<comment type="caution">
    <text evidence="2">The sequence shown here is derived from an EMBL/GenBank/DDBJ whole genome shotgun (WGS) entry which is preliminary data.</text>
</comment>
<gene>
    <name evidence="2" type="ORF">C1H46_016018</name>
</gene>
<feature type="region of interest" description="Disordered" evidence="1">
    <location>
        <begin position="31"/>
        <end position="52"/>
    </location>
</feature>
<reference evidence="2 3" key="1">
    <citation type="journal article" date="2019" name="G3 (Bethesda)">
        <title>Sequencing of a Wild Apple (Malus baccata) Genome Unravels the Differences Between Cultivated and Wild Apple Species Regarding Disease Resistance and Cold Tolerance.</title>
        <authorList>
            <person name="Chen X."/>
        </authorList>
    </citation>
    <scope>NUCLEOTIDE SEQUENCE [LARGE SCALE GENOMIC DNA]</scope>
    <source>
        <strain evidence="3">cv. Shandingzi</strain>
        <tissue evidence="2">Leaves</tissue>
    </source>
</reference>
<name>A0A540MI06_MALBA</name>
<dbReference type="AlphaFoldDB" id="A0A540MI06"/>